<reference evidence="2" key="1">
    <citation type="submission" date="2010-01" db="EMBL/GenBank/DDBJ databases">
        <title>Genome fragments of uncultured bacteria from the North Pacific subtropical Gyre.</title>
        <authorList>
            <person name="Pham V.D."/>
            <person name="Delong E.F."/>
        </authorList>
    </citation>
    <scope>NUCLEOTIDE SEQUENCE</scope>
</reference>
<dbReference type="AlphaFoldDB" id="E7C4K6"/>
<dbReference type="PANTHER" id="PTHR30562">
    <property type="entry name" value="UVRC/OXIDOREDUCTASE"/>
    <property type="match status" value="1"/>
</dbReference>
<organism evidence="2">
    <name type="scientific">uncultured nuHF2 cluster bacterium HF0500_02A10</name>
    <dbReference type="NCBI Taxonomy" id="723588"/>
    <lineage>
        <taxon>Bacteria</taxon>
        <taxon>environmental samples</taxon>
    </lineage>
</organism>
<proteinExistence type="predicted"/>
<accession>E7C4K6</accession>
<dbReference type="GO" id="GO:0006289">
    <property type="term" value="P:nucleotide-excision repair"/>
    <property type="evidence" value="ECO:0007669"/>
    <property type="project" value="InterPro"/>
</dbReference>
<dbReference type="EMBL" id="GU567983">
    <property type="protein sequence ID" value="ADI22380.1"/>
    <property type="molecule type" value="Genomic_DNA"/>
</dbReference>
<dbReference type="InterPro" id="IPR047296">
    <property type="entry name" value="GIY-YIG_UvrC_Cho"/>
</dbReference>
<name>E7C4K6_9BACT</name>
<sequence>MIRQIVEVDTIVVGSETESLILEANLIKEHKPRFNIQLRDDKRYPYIKVTIQEAFPRVFVTRRLEDDGSQYFGPYTSVGLMRDALEVVKRLYTVRSCRYDLPKESPERPCLDYHIGPLLGSLCRLSGSKFLRKL</sequence>
<evidence type="ECO:0000313" key="2">
    <source>
        <dbReference type="EMBL" id="ADI22380.1"/>
    </source>
</evidence>
<evidence type="ECO:0000259" key="1">
    <source>
        <dbReference type="PROSITE" id="PS50164"/>
    </source>
</evidence>
<dbReference type="GO" id="GO:0009380">
    <property type="term" value="C:excinuclease repair complex"/>
    <property type="evidence" value="ECO:0007669"/>
    <property type="project" value="TreeGrafter"/>
</dbReference>
<dbReference type="InterPro" id="IPR000305">
    <property type="entry name" value="GIY-YIG_endonuc"/>
</dbReference>
<dbReference type="PANTHER" id="PTHR30562:SF1">
    <property type="entry name" value="UVRABC SYSTEM PROTEIN C"/>
    <property type="match status" value="1"/>
</dbReference>
<dbReference type="PROSITE" id="PS50164">
    <property type="entry name" value="GIY_YIG"/>
    <property type="match status" value="1"/>
</dbReference>
<dbReference type="InterPro" id="IPR035901">
    <property type="entry name" value="GIY-YIG_endonuc_sf"/>
</dbReference>
<feature type="domain" description="GIY-YIG" evidence="1">
    <location>
        <begin position="1"/>
        <end position="36"/>
    </location>
</feature>
<dbReference type="CDD" id="cd10434">
    <property type="entry name" value="GIY-YIG_UvrC_Cho"/>
    <property type="match status" value="1"/>
</dbReference>
<dbReference type="Gene3D" id="3.40.1440.10">
    <property type="entry name" value="GIY-YIG endonuclease"/>
    <property type="match status" value="1"/>
</dbReference>
<dbReference type="SUPFAM" id="SSF82771">
    <property type="entry name" value="GIY-YIG endonuclease"/>
    <property type="match status" value="1"/>
</dbReference>
<protein>
    <submittedName>
        <fullName evidence="2">Nuclease subunit of the excinuclease complex</fullName>
    </submittedName>
</protein>
<dbReference type="InterPro" id="IPR050066">
    <property type="entry name" value="UvrABC_protein_C"/>
</dbReference>